<dbReference type="PROSITE" id="PS00063">
    <property type="entry name" value="ALDOKETO_REDUCTASE_3"/>
    <property type="match status" value="1"/>
</dbReference>
<feature type="active site" description="Proton donor" evidence="4">
    <location>
        <position position="52"/>
    </location>
</feature>
<dbReference type="InterPro" id="IPR020471">
    <property type="entry name" value="AKR"/>
</dbReference>
<evidence type="ECO:0000313" key="8">
    <source>
        <dbReference type="EMBL" id="CAJ0582209.1"/>
    </source>
</evidence>
<comment type="similarity">
    <text evidence="1">Belongs to the aldo/keto reductase family.</text>
</comment>
<dbReference type="Pfam" id="PF00248">
    <property type="entry name" value="Aldo_ket_red"/>
    <property type="match status" value="1"/>
</dbReference>
<dbReference type="InterPro" id="IPR018170">
    <property type="entry name" value="Aldo/ket_reductase_CS"/>
</dbReference>
<name>A0AA36D9K3_9BILA</name>
<evidence type="ECO:0000256" key="5">
    <source>
        <dbReference type="PIRSR" id="PIRSR000097-2"/>
    </source>
</evidence>
<evidence type="ECO:0000256" key="4">
    <source>
        <dbReference type="PIRSR" id="PIRSR000097-1"/>
    </source>
</evidence>
<evidence type="ECO:0000256" key="2">
    <source>
        <dbReference type="ARBA" id="ARBA00022857"/>
    </source>
</evidence>
<proteinExistence type="inferred from homology"/>
<dbReference type="GO" id="GO:0016616">
    <property type="term" value="F:oxidoreductase activity, acting on the CH-OH group of donors, NAD or NADP as acceptor"/>
    <property type="evidence" value="ECO:0007669"/>
    <property type="project" value="UniProtKB-ARBA"/>
</dbReference>
<evidence type="ECO:0000256" key="3">
    <source>
        <dbReference type="ARBA" id="ARBA00023002"/>
    </source>
</evidence>
<dbReference type="PANTHER" id="PTHR43827:SF3">
    <property type="entry name" value="NADP-DEPENDENT OXIDOREDUCTASE DOMAIN-CONTAINING PROTEIN"/>
    <property type="match status" value="1"/>
</dbReference>
<keyword evidence="9" id="KW-1185">Reference proteome</keyword>
<dbReference type="InterPro" id="IPR023210">
    <property type="entry name" value="NADP_OxRdtase_dom"/>
</dbReference>
<reference evidence="8" key="1">
    <citation type="submission" date="2023-06" db="EMBL/GenBank/DDBJ databases">
        <authorList>
            <person name="Delattre M."/>
        </authorList>
    </citation>
    <scope>NUCLEOTIDE SEQUENCE</scope>
    <source>
        <strain evidence="8">AF72</strain>
    </source>
</reference>
<dbReference type="PROSITE" id="PS00798">
    <property type="entry name" value="ALDOKETO_REDUCTASE_1"/>
    <property type="match status" value="1"/>
</dbReference>
<accession>A0AA36D9K3</accession>
<dbReference type="PRINTS" id="PR00069">
    <property type="entry name" value="ALDKETRDTASE"/>
</dbReference>
<feature type="domain" description="NADP-dependent oxidoreductase" evidence="7">
    <location>
        <begin position="19"/>
        <end position="294"/>
    </location>
</feature>
<dbReference type="Gene3D" id="3.20.20.100">
    <property type="entry name" value="NADP-dependent oxidoreductase domain"/>
    <property type="match status" value="1"/>
</dbReference>
<keyword evidence="2" id="KW-0521">NADP</keyword>
<dbReference type="SUPFAM" id="SSF51430">
    <property type="entry name" value="NAD(P)-linked oxidoreductase"/>
    <property type="match status" value="1"/>
</dbReference>
<evidence type="ECO:0000313" key="9">
    <source>
        <dbReference type="Proteomes" id="UP001177023"/>
    </source>
</evidence>
<comment type="caution">
    <text evidence="8">The sequence shown here is derived from an EMBL/GenBank/DDBJ whole genome shotgun (WGS) entry which is preliminary data.</text>
</comment>
<evidence type="ECO:0000256" key="1">
    <source>
        <dbReference type="ARBA" id="ARBA00007905"/>
    </source>
</evidence>
<keyword evidence="3" id="KW-0560">Oxidoreductase</keyword>
<dbReference type="FunFam" id="3.20.20.100:FF:000006">
    <property type="entry name" value="Aldo-keto reductase family 1 member A1"/>
    <property type="match status" value="1"/>
</dbReference>
<dbReference type="InterPro" id="IPR036812">
    <property type="entry name" value="NAD(P)_OxRdtase_dom_sf"/>
</dbReference>
<sequence>MSCRFPKILLSSGHKMPQIGLGTWLAKPGEVANAVEQALKIGYRHIDCAVSYENQHEIGPVFKKALEAGQLTREELFVTSKVWNTRHSYNKAKQCVGDILRELQLDYLDLCLIHWPVGYFEDTDEVWPKDANGKMRYSDVHFTETWRAMEDLVDEGRVRSIGLSNFNHHQIDEVLTVARIKPAVLQVELHPYFQQRRLRDYCQTNGIAVTAYSPLGNPAMAFRKQGDPSILSDPVFLGIAAEVGKSPAQVALRWAIQEGIIIIPKSVSEKRLKENIDIFDFELSGSQIEKIRGADRNWRILNTVERDGAHPLWGFGAEY</sequence>
<evidence type="ECO:0000259" key="7">
    <source>
        <dbReference type="Pfam" id="PF00248"/>
    </source>
</evidence>
<feature type="non-terminal residue" evidence="8">
    <location>
        <position position="319"/>
    </location>
</feature>
<dbReference type="PANTHER" id="PTHR43827">
    <property type="entry name" value="2,5-DIKETO-D-GLUCONIC ACID REDUCTASE"/>
    <property type="match status" value="1"/>
</dbReference>
<protein>
    <recommendedName>
        <fullName evidence="7">NADP-dependent oxidoreductase domain-containing protein</fullName>
    </recommendedName>
</protein>
<feature type="binding site" evidence="5">
    <location>
        <position position="114"/>
    </location>
    <ligand>
        <name>substrate</name>
    </ligand>
</feature>
<dbReference type="PROSITE" id="PS00062">
    <property type="entry name" value="ALDOKETO_REDUCTASE_2"/>
    <property type="match status" value="1"/>
</dbReference>
<gene>
    <name evidence="8" type="ORF">MSPICULIGERA_LOCUS20349</name>
</gene>
<dbReference type="Proteomes" id="UP001177023">
    <property type="component" value="Unassembled WGS sequence"/>
</dbReference>
<dbReference type="AlphaFoldDB" id="A0AA36D9K3"/>
<evidence type="ECO:0000256" key="6">
    <source>
        <dbReference type="PIRSR" id="PIRSR000097-3"/>
    </source>
</evidence>
<dbReference type="PIRSF" id="PIRSF000097">
    <property type="entry name" value="AKR"/>
    <property type="match status" value="1"/>
</dbReference>
<organism evidence="8 9">
    <name type="scientific">Mesorhabditis spiculigera</name>
    <dbReference type="NCBI Taxonomy" id="96644"/>
    <lineage>
        <taxon>Eukaryota</taxon>
        <taxon>Metazoa</taxon>
        <taxon>Ecdysozoa</taxon>
        <taxon>Nematoda</taxon>
        <taxon>Chromadorea</taxon>
        <taxon>Rhabditida</taxon>
        <taxon>Rhabditina</taxon>
        <taxon>Rhabditomorpha</taxon>
        <taxon>Rhabditoidea</taxon>
        <taxon>Rhabditidae</taxon>
        <taxon>Mesorhabditinae</taxon>
        <taxon>Mesorhabditis</taxon>
    </lineage>
</organism>
<feature type="site" description="Lowers pKa of active site Tyr" evidence="6">
    <location>
        <position position="81"/>
    </location>
</feature>
<dbReference type="EMBL" id="CATQJA010002664">
    <property type="protein sequence ID" value="CAJ0582209.1"/>
    <property type="molecule type" value="Genomic_DNA"/>
</dbReference>